<sequence length="145" mass="15391">MKSPLRCQCGAVRGQVDLAQAYGRAVCYCKHCQAFARLLNQERAVLNRRGGTEIIATLPASIRFTAGLDQVACMSLTDKGPLRWYASCCQTPIGNTPKDARVAYVGVIRACLGSSPASIDQALGPVKIALNTKSARGGVSSFSVQ</sequence>
<dbReference type="EMBL" id="SNXW01000030">
    <property type="protein sequence ID" value="TDP78157.1"/>
    <property type="molecule type" value="Genomic_DNA"/>
</dbReference>
<evidence type="ECO:0000313" key="1">
    <source>
        <dbReference type="EMBL" id="TDP78157.1"/>
    </source>
</evidence>
<evidence type="ECO:0000313" key="2">
    <source>
        <dbReference type="Proteomes" id="UP000294593"/>
    </source>
</evidence>
<proteinExistence type="predicted"/>
<organism evidence="1 2">
    <name type="scientific">Aquabacterium commune</name>
    <dbReference type="NCBI Taxonomy" id="70586"/>
    <lineage>
        <taxon>Bacteria</taxon>
        <taxon>Pseudomonadati</taxon>
        <taxon>Pseudomonadota</taxon>
        <taxon>Betaproteobacteria</taxon>
        <taxon>Burkholderiales</taxon>
        <taxon>Aquabacterium</taxon>
    </lineage>
</organism>
<dbReference type="AlphaFoldDB" id="A0A4R6QYB1"/>
<keyword evidence="2" id="KW-1185">Reference proteome</keyword>
<dbReference type="InterPro" id="IPR046149">
    <property type="entry name" value="DUF6151"/>
</dbReference>
<name>A0A4R6QYB1_9BURK</name>
<reference evidence="1 2" key="1">
    <citation type="submission" date="2019-03" db="EMBL/GenBank/DDBJ databases">
        <title>Genomic Encyclopedia of Type Strains, Phase IV (KMG-IV): sequencing the most valuable type-strain genomes for metagenomic binning, comparative biology and taxonomic classification.</title>
        <authorList>
            <person name="Goeker M."/>
        </authorList>
    </citation>
    <scope>NUCLEOTIDE SEQUENCE [LARGE SCALE GENOMIC DNA]</scope>
    <source>
        <strain evidence="1 2">DSM 11901</strain>
    </source>
</reference>
<dbReference type="OrthoDB" id="5500342at2"/>
<dbReference type="Proteomes" id="UP000294593">
    <property type="component" value="Unassembled WGS sequence"/>
</dbReference>
<dbReference type="Pfam" id="PF19648">
    <property type="entry name" value="DUF6151"/>
    <property type="match status" value="1"/>
</dbReference>
<dbReference type="RefSeq" id="WP_133611419.1">
    <property type="nucleotide sequence ID" value="NZ_SNXW01000030.1"/>
</dbReference>
<comment type="caution">
    <text evidence="1">The sequence shown here is derived from an EMBL/GenBank/DDBJ whole genome shotgun (WGS) entry which is preliminary data.</text>
</comment>
<accession>A0A4R6QYB1</accession>
<evidence type="ECO:0008006" key="3">
    <source>
        <dbReference type="Google" id="ProtNLM"/>
    </source>
</evidence>
<protein>
    <recommendedName>
        <fullName evidence="3">CENP-V/GFA domain-containing protein</fullName>
    </recommendedName>
</protein>
<gene>
    <name evidence="1" type="ORF">EV672_1301</name>
</gene>